<dbReference type="PANTHER" id="PTHR43618">
    <property type="entry name" value="7-ALPHA-HYDROXYSTEROID DEHYDROGENASE"/>
    <property type="match status" value="1"/>
</dbReference>
<organism evidence="5 6">
    <name type="scientific">Clathrus columnatus</name>
    <dbReference type="NCBI Taxonomy" id="1419009"/>
    <lineage>
        <taxon>Eukaryota</taxon>
        <taxon>Fungi</taxon>
        <taxon>Dikarya</taxon>
        <taxon>Basidiomycota</taxon>
        <taxon>Agaricomycotina</taxon>
        <taxon>Agaricomycetes</taxon>
        <taxon>Phallomycetidae</taxon>
        <taxon>Phallales</taxon>
        <taxon>Clathraceae</taxon>
        <taxon>Clathrus</taxon>
    </lineage>
</organism>
<dbReference type="Pfam" id="PF00106">
    <property type="entry name" value="adh_short"/>
    <property type="match status" value="1"/>
</dbReference>
<dbReference type="SUPFAM" id="SSF51735">
    <property type="entry name" value="NAD(P)-binding Rossmann-fold domains"/>
    <property type="match status" value="1"/>
</dbReference>
<dbReference type="AlphaFoldDB" id="A0AAV5A5E8"/>
<sequence>MSQFDPSSLFSAKGLVVVVTGGGSGVGLMISTALENNGATVYIVGRRKDVLEKAAKEHAKHGKMFPIVGDVSSRESLLSITKTIEEQVGYINLLVNNAGIFGPTIPPITPETDIKTLQKRLWDVPTTDFQQTFNVNVTAVFYCTVAFIDLLSKGNKHSIPSVTSQVITISSIAGLRRDGQQTGIAYSTSKAASIHLGKIMANMFKNYQIRSNIIAPGIFPSDMADSLGLINKEFTIDYVPVQRPGASEDMGGLVLYLATRAGAYVSGNVSLTDGGRLGLFPATY</sequence>
<keyword evidence="2" id="KW-0521">NADP</keyword>
<evidence type="ECO:0000313" key="5">
    <source>
        <dbReference type="EMBL" id="GJJ08195.1"/>
    </source>
</evidence>
<dbReference type="PRINTS" id="PR00081">
    <property type="entry name" value="GDHRDH"/>
</dbReference>
<dbReference type="Proteomes" id="UP001050691">
    <property type="component" value="Unassembled WGS sequence"/>
</dbReference>
<accession>A0AAV5A5E8</accession>
<dbReference type="InterPro" id="IPR020904">
    <property type="entry name" value="Sc_DH/Rdtase_CS"/>
</dbReference>
<dbReference type="Gene3D" id="3.40.50.720">
    <property type="entry name" value="NAD(P)-binding Rossmann-like Domain"/>
    <property type="match status" value="1"/>
</dbReference>
<dbReference type="PANTHER" id="PTHR43618:SF18">
    <property type="entry name" value="SHORT CHAIN DEHYDROGENASE_REDUCTASE FAMILY (AFU_ORTHOLOGUE AFUA_5G12480)"/>
    <property type="match status" value="1"/>
</dbReference>
<dbReference type="CDD" id="cd05233">
    <property type="entry name" value="SDR_c"/>
    <property type="match status" value="1"/>
</dbReference>
<comment type="caution">
    <text evidence="5">The sequence shown here is derived from an EMBL/GenBank/DDBJ whole genome shotgun (WGS) entry which is preliminary data.</text>
</comment>
<dbReference type="PROSITE" id="PS00061">
    <property type="entry name" value="ADH_SHORT"/>
    <property type="match status" value="1"/>
</dbReference>
<evidence type="ECO:0000256" key="2">
    <source>
        <dbReference type="ARBA" id="ARBA00022857"/>
    </source>
</evidence>
<comment type="similarity">
    <text evidence="1 4">Belongs to the short-chain dehydrogenases/reductases (SDR) family.</text>
</comment>
<gene>
    <name evidence="5" type="ORF">Clacol_002403</name>
</gene>
<proteinExistence type="inferred from homology"/>
<dbReference type="EMBL" id="BPWL01000003">
    <property type="protein sequence ID" value="GJJ08195.1"/>
    <property type="molecule type" value="Genomic_DNA"/>
</dbReference>
<reference evidence="5" key="1">
    <citation type="submission" date="2021-10" db="EMBL/GenBank/DDBJ databases">
        <title>De novo Genome Assembly of Clathrus columnatus (Basidiomycota, Fungi) Using Illumina and Nanopore Sequence Data.</title>
        <authorList>
            <person name="Ogiso-Tanaka E."/>
            <person name="Itagaki H."/>
            <person name="Hosoya T."/>
            <person name="Hosaka K."/>
        </authorList>
    </citation>
    <scope>NUCLEOTIDE SEQUENCE</scope>
    <source>
        <strain evidence="5">MO-923</strain>
    </source>
</reference>
<evidence type="ECO:0000313" key="6">
    <source>
        <dbReference type="Proteomes" id="UP001050691"/>
    </source>
</evidence>
<evidence type="ECO:0008006" key="7">
    <source>
        <dbReference type="Google" id="ProtNLM"/>
    </source>
</evidence>
<dbReference type="InterPro" id="IPR036291">
    <property type="entry name" value="NAD(P)-bd_dom_sf"/>
</dbReference>
<protein>
    <recommendedName>
        <fullName evidence="7">NAD(P)-binding protein</fullName>
    </recommendedName>
</protein>
<evidence type="ECO:0000256" key="3">
    <source>
        <dbReference type="ARBA" id="ARBA00023002"/>
    </source>
</evidence>
<dbReference type="PRINTS" id="PR00080">
    <property type="entry name" value="SDRFAMILY"/>
</dbReference>
<keyword evidence="3" id="KW-0560">Oxidoreductase</keyword>
<dbReference type="InterPro" id="IPR052178">
    <property type="entry name" value="Sec_Metab_Biosynth_SDR"/>
</dbReference>
<name>A0AAV5A5E8_9AGAM</name>
<dbReference type="GO" id="GO:0016491">
    <property type="term" value="F:oxidoreductase activity"/>
    <property type="evidence" value="ECO:0007669"/>
    <property type="project" value="UniProtKB-KW"/>
</dbReference>
<dbReference type="InterPro" id="IPR002347">
    <property type="entry name" value="SDR_fam"/>
</dbReference>
<evidence type="ECO:0000256" key="4">
    <source>
        <dbReference type="RuleBase" id="RU000363"/>
    </source>
</evidence>
<keyword evidence="6" id="KW-1185">Reference proteome</keyword>
<evidence type="ECO:0000256" key="1">
    <source>
        <dbReference type="ARBA" id="ARBA00006484"/>
    </source>
</evidence>